<dbReference type="AlphaFoldDB" id="A0A1I7W9Z5"/>
<name>A0A1I7W9Z5_HETBA</name>
<keyword evidence="1" id="KW-1185">Reference proteome</keyword>
<organism evidence="1 2">
    <name type="scientific">Heterorhabditis bacteriophora</name>
    <name type="common">Entomopathogenic nematode worm</name>
    <dbReference type="NCBI Taxonomy" id="37862"/>
    <lineage>
        <taxon>Eukaryota</taxon>
        <taxon>Metazoa</taxon>
        <taxon>Ecdysozoa</taxon>
        <taxon>Nematoda</taxon>
        <taxon>Chromadorea</taxon>
        <taxon>Rhabditida</taxon>
        <taxon>Rhabditina</taxon>
        <taxon>Rhabditomorpha</taxon>
        <taxon>Strongyloidea</taxon>
        <taxon>Heterorhabditidae</taxon>
        <taxon>Heterorhabditis</taxon>
    </lineage>
</organism>
<proteinExistence type="predicted"/>
<reference evidence="2" key="1">
    <citation type="submission" date="2016-11" db="UniProtKB">
        <authorList>
            <consortium name="WormBaseParasite"/>
        </authorList>
    </citation>
    <scope>IDENTIFICATION</scope>
</reference>
<evidence type="ECO:0000313" key="2">
    <source>
        <dbReference type="WBParaSite" id="Hba_01503"/>
    </source>
</evidence>
<accession>A0A1I7W9Z5</accession>
<protein>
    <submittedName>
        <fullName evidence="2">Uncharacterized protein</fullName>
    </submittedName>
</protein>
<evidence type="ECO:0000313" key="1">
    <source>
        <dbReference type="Proteomes" id="UP000095283"/>
    </source>
</evidence>
<dbReference type="Proteomes" id="UP000095283">
    <property type="component" value="Unplaced"/>
</dbReference>
<sequence length="23" mass="2871">MPFLQLQYNSRLATHIYYFFKSC</sequence>
<dbReference type="WBParaSite" id="Hba_01503">
    <property type="protein sequence ID" value="Hba_01503"/>
    <property type="gene ID" value="Hba_01503"/>
</dbReference>